<evidence type="ECO:0000313" key="1">
    <source>
        <dbReference type="EMBL" id="WLS48055.1"/>
    </source>
</evidence>
<proteinExistence type="predicted"/>
<protein>
    <submittedName>
        <fullName evidence="1">Uncharacterized protein</fullName>
    </submittedName>
</protein>
<dbReference type="EMBL" id="CP130472">
    <property type="protein sequence ID" value="WLS48055.1"/>
    <property type="molecule type" value="Genomic_DNA"/>
</dbReference>
<reference evidence="1 2" key="1">
    <citation type="submission" date="2023-07" db="EMBL/GenBank/DDBJ databases">
        <title>Micromonospora profundi TRM 95458 converts glycerol to a new osmotic compound.</title>
        <authorList>
            <person name="Lu D."/>
        </authorList>
    </citation>
    <scope>NUCLEOTIDE SEQUENCE [LARGE SCALE GENOMIC DNA]</scope>
    <source>
        <strain evidence="1 2">TRM95458</strain>
    </source>
</reference>
<dbReference type="Proteomes" id="UP001235874">
    <property type="component" value="Chromosome"/>
</dbReference>
<name>A0AAJ6I013_9ACTN</name>
<dbReference type="AlphaFoldDB" id="A0AAJ6I013"/>
<accession>A0AAJ6I013</accession>
<dbReference type="KEGG" id="mprn:Q3V37_12940"/>
<gene>
    <name evidence="1" type="ORF">Q3V37_12940</name>
</gene>
<dbReference type="RefSeq" id="WP_306273593.1">
    <property type="nucleotide sequence ID" value="NZ_CP130472.1"/>
</dbReference>
<evidence type="ECO:0000313" key="2">
    <source>
        <dbReference type="Proteomes" id="UP001235874"/>
    </source>
</evidence>
<sequence length="119" mass="13208">MMMGVRVPVFSWGCRYAVLALRAERLHQATTGHRLIEYRGPEAWIEDLQDEVPVPAAELVKDADELLAGLPALMLDQTLITELRKTVEEIRAVVDAGQGQPTSPPRRLFVDVDALFGAK</sequence>
<keyword evidence="2" id="KW-1185">Reference proteome</keyword>
<organism evidence="1 2">
    <name type="scientific">Micromonospora profundi</name>
    <dbReference type="NCBI Taxonomy" id="1420889"/>
    <lineage>
        <taxon>Bacteria</taxon>
        <taxon>Bacillati</taxon>
        <taxon>Actinomycetota</taxon>
        <taxon>Actinomycetes</taxon>
        <taxon>Micromonosporales</taxon>
        <taxon>Micromonosporaceae</taxon>
        <taxon>Micromonospora</taxon>
    </lineage>
</organism>